<dbReference type="GO" id="GO:0016020">
    <property type="term" value="C:membrane"/>
    <property type="evidence" value="ECO:0007669"/>
    <property type="project" value="UniProtKB-SubCell"/>
</dbReference>
<dbReference type="GO" id="GO:0022857">
    <property type="term" value="F:transmembrane transporter activity"/>
    <property type="evidence" value="ECO:0007669"/>
    <property type="project" value="InterPro"/>
</dbReference>
<evidence type="ECO:0000256" key="1">
    <source>
        <dbReference type="ARBA" id="ARBA00004141"/>
    </source>
</evidence>
<reference evidence="9" key="1">
    <citation type="journal article" date="2019" name="Nat. Commun.">
        <title>The genome of broomcorn millet.</title>
        <authorList>
            <person name="Zou C."/>
            <person name="Miki D."/>
            <person name="Li D."/>
            <person name="Tang Q."/>
            <person name="Xiao L."/>
            <person name="Rajput S."/>
            <person name="Deng P."/>
            <person name="Jia W."/>
            <person name="Huang R."/>
            <person name="Zhang M."/>
            <person name="Sun Y."/>
            <person name="Hu J."/>
            <person name="Fu X."/>
            <person name="Schnable P.S."/>
            <person name="Li F."/>
            <person name="Zhang H."/>
            <person name="Feng B."/>
            <person name="Zhu X."/>
            <person name="Liu R."/>
            <person name="Schnable J.C."/>
            <person name="Zhu J.-K."/>
            <person name="Zhang H."/>
        </authorList>
    </citation>
    <scope>NUCLEOTIDE SEQUENCE [LARGE SCALE GENOMIC DNA]</scope>
</reference>
<evidence type="ECO:0000256" key="4">
    <source>
        <dbReference type="ARBA" id="ARBA00022989"/>
    </source>
</evidence>
<dbReference type="InterPro" id="IPR000109">
    <property type="entry name" value="POT_fam"/>
</dbReference>
<evidence type="ECO:0000313" key="9">
    <source>
        <dbReference type="Proteomes" id="UP000275267"/>
    </source>
</evidence>
<dbReference type="OrthoDB" id="8904098at2759"/>
<evidence type="ECO:0000256" key="6">
    <source>
        <dbReference type="SAM" id="MobiDB-lite"/>
    </source>
</evidence>
<feature type="region of interest" description="Disordered" evidence="6">
    <location>
        <begin position="11"/>
        <end position="49"/>
    </location>
</feature>
<comment type="caution">
    <text evidence="8">The sequence shown here is derived from an EMBL/GenBank/DDBJ whole genome shotgun (WGS) entry which is preliminary data.</text>
</comment>
<organism evidence="8 9">
    <name type="scientific">Panicum miliaceum</name>
    <name type="common">Proso millet</name>
    <name type="synonym">Broomcorn millet</name>
    <dbReference type="NCBI Taxonomy" id="4540"/>
    <lineage>
        <taxon>Eukaryota</taxon>
        <taxon>Viridiplantae</taxon>
        <taxon>Streptophyta</taxon>
        <taxon>Embryophyta</taxon>
        <taxon>Tracheophyta</taxon>
        <taxon>Spermatophyta</taxon>
        <taxon>Magnoliopsida</taxon>
        <taxon>Liliopsida</taxon>
        <taxon>Poales</taxon>
        <taxon>Poaceae</taxon>
        <taxon>PACMAD clade</taxon>
        <taxon>Panicoideae</taxon>
        <taxon>Panicodae</taxon>
        <taxon>Paniceae</taxon>
        <taxon>Panicinae</taxon>
        <taxon>Panicum</taxon>
        <taxon>Panicum sect. Panicum</taxon>
    </lineage>
</organism>
<feature type="transmembrane region" description="Helical" evidence="7">
    <location>
        <begin position="633"/>
        <end position="657"/>
    </location>
</feature>
<evidence type="ECO:0000256" key="5">
    <source>
        <dbReference type="ARBA" id="ARBA00023136"/>
    </source>
</evidence>
<feature type="transmembrane region" description="Helical" evidence="7">
    <location>
        <begin position="154"/>
        <end position="177"/>
    </location>
</feature>
<feature type="compositionally biased region" description="Low complexity" evidence="6">
    <location>
        <begin position="13"/>
        <end position="28"/>
    </location>
</feature>
<feature type="transmembrane region" description="Helical" evidence="7">
    <location>
        <begin position="589"/>
        <end position="612"/>
    </location>
</feature>
<comment type="subcellular location">
    <subcellularLocation>
        <location evidence="1">Membrane</location>
        <topology evidence="1">Multi-pass membrane protein</topology>
    </subcellularLocation>
</comment>
<proteinExistence type="inferred from homology"/>
<feature type="transmembrane region" description="Helical" evidence="7">
    <location>
        <begin position="469"/>
        <end position="488"/>
    </location>
</feature>
<dbReference type="InterPro" id="IPR036259">
    <property type="entry name" value="MFS_trans_sf"/>
</dbReference>
<feature type="transmembrane region" description="Helical" evidence="7">
    <location>
        <begin position="549"/>
        <end position="569"/>
    </location>
</feature>
<dbReference type="STRING" id="4540.A0A3L6PJJ5"/>
<sequence>MWNPIKKMLKKISSASSSRHLQSSASSQDDMSVDSSHRDSASQGDTTPALPKSCVRVHIRVLEMIEQIVARNDYEQEALELLKKQNFSHVKIFEPIFLIKTGSKQDMNRAFAYSGWEDFADITELVSEGCERIVNTAVSANIIIYLTKEYHMGAAASAVIVFAYQAATNFLPIFGAILSDALWGRFLTISLTLFACTIGAVLLWLTTMVQTLVAEDCGNEDQNSQCCHSPTTLQLFVLLTSLVFLSIGASGVRPCSLPFGVDQFAHWSGTRKDHALKVLFSWYYVSMGGSAIISITLIVYLQDKLGWKIGFAISVAIMALATFLNIVTSPLYIKVKPQKSTWLSLVQVIFVAIRNRHIQFPEVGSGLQYHNPGGLEVVVPSRKMRFLNRACVLRVHADRSNTEVLNDNSWNVCTVDQVEDLKRTLSVIPMWSAMITSLLIQQASFRVLQADTMDRRVGTTKFRMPAGSIAIFEVITFTLWSGCFDRFMLLVLQKITGREQVLSHKQKMGIGVLFSIASALAASAVEAFRRKQAIRQCLENNTYGVVNMSALWLAPQCVFAGLTSAFGSIGQMEFYYAELPKTMSSLAMALLPLAIGVAKIAGTMIVKLIKVITARGGRIGWLPDNLNQGHYDYYYFLLALIGMAGFIYFVACCYWFEEPAPIQLVEPQEDEADGT</sequence>
<keyword evidence="4 7" id="KW-1133">Transmembrane helix</keyword>
<accession>A0A3L6PJJ5</accession>
<evidence type="ECO:0008006" key="10">
    <source>
        <dbReference type="Google" id="ProtNLM"/>
    </source>
</evidence>
<dbReference type="AlphaFoldDB" id="A0A3L6PJJ5"/>
<dbReference type="Gene3D" id="1.20.1250.20">
    <property type="entry name" value="MFS general substrate transporter like domains"/>
    <property type="match status" value="1"/>
</dbReference>
<evidence type="ECO:0000256" key="2">
    <source>
        <dbReference type="ARBA" id="ARBA00005982"/>
    </source>
</evidence>
<dbReference type="Pfam" id="PF00854">
    <property type="entry name" value="PTR2"/>
    <property type="match status" value="1"/>
</dbReference>
<dbReference type="PANTHER" id="PTHR11654">
    <property type="entry name" value="OLIGOPEPTIDE TRANSPORTER-RELATED"/>
    <property type="match status" value="1"/>
</dbReference>
<feature type="transmembrane region" description="Helical" evidence="7">
    <location>
        <begin position="508"/>
        <end position="528"/>
    </location>
</feature>
<protein>
    <recommendedName>
        <fullName evidence="10">Protein NRT1/ PTR FAMILY 1.2-like</fullName>
    </recommendedName>
</protein>
<comment type="similarity">
    <text evidence="2">Belongs to the major facilitator superfamily. Proton-dependent oligopeptide transporter (POT/PTR) (TC 2.A.17) family.</text>
</comment>
<dbReference type="FunFam" id="1.20.1250.20:FF:001232">
    <property type="entry name" value="Protein NRT1/ PTR FAMILY 1.2"/>
    <property type="match status" value="1"/>
</dbReference>
<evidence type="ECO:0000313" key="8">
    <source>
        <dbReference type="EMBL" id="RLM57970.1"/>
    </source>
</evidence>
<feature type="transmembrane region" description="Helical" evidence="7">
    <location>
        <begin position="309"/>
        <end position="333"/>
    </location>
</feature>
<gene>
    <name evidence="8" type="ORF">C2845_PM18G06170</name>
</gene>
<dbReference type="EMBL" id="PQIB02000017">
    <property type="protein sequence ID" value="RLM57970.1"/>
    <property type="molecule type" value="Genomic_DNA"/>
</dbReference>
<feature type="transmembrane region" description="Helical" evidence="7">
    <location>
        <begin position="183"/>
        <end position="205"/>
    </location>
</feature>
<evidence type="ECO:0000256" key="7">
    <source>
        <dbReference type="SAM" id="Phobius"/>
    </source>
</evidence>
<evidence type="ECO:0000256" key="3">
    <source>
        <dbReference type="ARBA" id="ARBA00022692"/>
    </source>
</evidence>
<keyword evidence="9" id="KW-1185">Reference proteome</keyword>
<keyword evidence="3 7" id="KW-0812">Transmembrane</keyword>
<keyword evidence="5 7" id="KW-0472">Membrane</keyword>
<dbReference type="SUPFAM" id="SSF103473">
    <property type="entry name" value="MFS general substrate transporter"/>
    <property type="match status" value="1"/>
</dbReference>
<feature type="transmembrane region" description="Helical" evidence="7">
    <location>
        <begin position="282"/>
        <end position="302"/>
    </location>
</feature>
<name>A0A3L6PJJ5_PANMI</name>
<dbReference type="Proteomes" id="UP000275267">
    <property type="component" value="Unassembled WGS sequence"/>
</dbReference>